<dbReference type="InterPro" id="IPR051450">
    <property type="entry name" value="Gfo/Idh/MocA_Oxidoreductases"/>
</dbReference>
<dbReference type="PANTHER" id="PTHR43377">
    <property type="entry name" value="BILIVERDIN REDUCTASE A"/>
    <property type="match status" value="1"/>
</dbReference>
<proteinExistence type="predicted"/>
<evidence type="ECO:0000313" key="1">
    <source>
        <dbReference type="EMBL" id="SIT19143.1"/>
    </source>
</evidence>
<dbReference type="Gene3D" id="3.30.360.10">
    <property type="entry name" value="Dihydrodipicolinate Reductase, domain 2"/>
    <property type="match status" value="1"/>
</dbReference>
<organism evidence="1 2">
    <name type="scientific">Kroppenstedtia eburnea</name>
    <dbReference type="NCBI Taxonomy" id="714067"/>
    <lineage>
        <taxon>Bacteria</taxon>
        <taxon>Bacillati</taxon>
        <taxon>Bacillota</taxon>
        <taxon>Bacilli</taxon>
        <taxon>Bacillales</taxon>
        <taxon>Thermoactinomycetaceae</taxon>
        <taxon>Kroppenstedtia</taxon>
    </lineage>
</organism>
<dbReference type="Proteomes" id="UP000186795">
    <property type="component" value="Unassembled WGS sequence"/>
</dbReference>
<dbReference type="PANTHER" id="PTHR43377:SF1">
    <property type="entry name" value="BILIVERDIN REDUCTASE A"/>
    <property type="match status" value="1"/>
</dbReference>
<gene>
    <name evidence="1" type="ORF">SAMN05421790_1214</name>
</gene>
<dbReference type="EMBL" id="FTOD01000021">
    <property type="protein sequence ID" value="SIT19143.1"/>
    <property type="molecule type" value="Genomic_DNA"/>
</dbReference>
<protein>
    <submittedName>
        <fullName evidence="1">Predicted dehydrogenase</fullName>
    </submittedName>
</protein>
<keyword evidence="2" id="KW-1185">Reference proteome</keyword>
<dbReference type="SUPFAM" id="SSF51735">
    <property type="entry name" value="NAD(P)-binding Rossmann-fold domains"/>
    <property type="match status" value="1"/>
</dbReference>
<accession>A0A1N7Q8G8</accession>
<reference evidence="2" key="1">
    <citation type="submission" date="2017-01" db="EMBL/GenBank/DDBJ databases">
        <authorList>
            <person name="Varghese N."/>
            <person name="Submissions S."/>
        </authorList>
    </citation>
    <scope>NUCLEOTIDE SEQUENCE [LARGE SCALE GENOMIC DNA]</scope>
    <source>
        <strain evidence="2">DSM 45196</strain>
    </source>
</reference>
<sequence>MSHHLGTADLLLVGTGRMAKAYAEVLKAFCLPFDVVGRSESSVGSFMKETGVPARSGGVEEVVGRRPRLPGFAIVAVDVEQLAPATLFLLRMGVKNLLVEKPGGLNGEEIAEVAREAKEQQANVYIAYNRRFYASVRKARQMIERDGGVCSFTFDFSERSDLVAVSSHSPEVKKAWFLANSSHVVDLAFYLGGEPKEICCYTAGGLIWHPTASVFSGAGVTEEGGLFSYHANWEAPGRWGIEMMTKQHRLILRPLEALYAQKPGAFNIEEIKLDDELDHLFKPGLFRQVRAFLKGECTELVTIEQHAKRTANLFSLIGKA</sequence>
<evidence type="ECO:0000313" key="2">
    <source>
        <dbReference type="Proteomes" id="UP000186795"/>
    </source>
</evidence>
<name>A0A1N7Q8G8_9BACL</name>
<dbReference type="Gene3D" id="3.40.50.720">
    <property type="entry name" value="NAD(P)-binding Rossmann-like Domain"/>
    <property type="match status" value="1"/>
</dbReference>
<dbReference type="AlphaFoldDB" id="A0A1N7Q8G8"/>
<dbReference type="InterPro" id="IPR036291">
    <property type="entry name" value="NAD(P)-bd_dom_sf"/>
</dbReference>